<proteinExistence type="predicted"/>
<dbReference type="InterPro" id="IPR046342">
    <property type="entry name" value="CBS_dom_sf"/>
</dbReference>
<keyword evidence="6 8" id="KW-0472">Membrane</keyword>
<evidence type="ECO:0000256" key="4">
    <source>
        <dbReference type="ARBA" id="ARBA00022989"/>
    </source>
</evidence>
<organism evidence="12 13">
    <name type="scientific">Parasutterella secunda</name>
    <dbReference type="NCBI Taxonomy" id="626947"/>
    <lineage>
        <taxon>Bacteria</taxon>
        <taxon>Pseudomonadati</taxon>
        <taxon>Pseudomonadota</taxon>
        <taxon>Betaproteobacteria</taxon>
        <taxon>Burkholderiales</taxon>
        <taxon>Sutterellaceae</taxon>
        <taxon>Parasutterella</taxon>
    </lineage>
</organism>
<dbReference type="Gene3D" id="3.30.465.10">
    <property type="match status" value="1"/>
</dbReference>
<accession>A0ABS2GUK0</accession>
<dbReference type="InterPro" id="IPR016169">
    <property type="entry name" value="FAD-bd_PCMH_sub2"/>
</dbReference>
<dbReference type="InterPro" id="IPR000644">
    <property type="entry name" value="CBS_dom"/>
</dbReference>
<dbReference type="SMART" id="SM00116">
    <property type="entry name" value="CBS"/>
    <property type="match status" value="2"/>
</dbReference>
<evidence type="ECO:0000256" key="3">
    <source>
        <dbReference type="ARBA" id="ARBA00022737"/>
    </source>
</evidence>
<evidence type="ECO:0000256" key="6">
    <source>
        <dbReference type="ARBA" id="ARBA00023136"/>
    </source>
</evidence>
<feature type="domain" description="CNNM transmembrane" evidence="11">
    <location>
        <begin position="1"/>
        <end position="201"/>
    </location>
</feature>
<evidence type="ECO:0000256" key="8">
    <source>
        <dbReference type="PROSITE-ProRule" id="PRU01193"/>
    </source>
</evidence>
<dbReference type="Pfam" id="PF00571">
    <property type="entry name" value="CBS"/>
    <property type="match status" value="1"/>
</dbReference>
<dbReference type="PANTHER" id="PTHR22777">
    <property type="entry name" value="HEMOLYSIN-RELATED"/>
    <property type="match status" value="1"/>
</dbReference>
<dbReference type="Proteomes" id="UP000777002">
    <property type="component" value="Unassembled WGS sequence"/>
</dbReference>
<sequence>MDNWFNVLCLLALILLNGAFAMSEIALVTSRKARLQIKIDDGNTGAKVALKLNEEPTRALSAIQVGITSIGILSGIVGEAALATPVAIWLNENFGVDINTAKGVGLVLVVVLVTYFSIVLGELVPKRLGQMNPEGVACRIAPPINFLAILMAPFVKLLSVSTDLLLKLTGKHDIEENAVTEEEIHQMVVEGSEAGTIEVQERDMVRNIFRLDDRTIGTLMTPSNEVEWIDIQDSPKDNVRKLLTSKHSRLLVCDGSLDDIKGLCSTRYLLQQIVDTGKVDFTAHMIPAVYVPESLTGLELLDNFKKNDVPLAIVVDEYGSVQGIVSPRDVLEAIAGEFKNVPGEEDWAVKREDGSLLVDGMMPVPELKDQLNLKTLPNEDAGRYNTLAGMIIWMTGHLPKTGDVVTWDDWRFEVVDMDGRRIDKVLVSCIENKEGQATAQ</sequence>
<keyword evidence="13" id="KW-1185">Reference proteome</keyword>
<name>A0ABS2GUK0_9BURK</name>
<keyword evidence="2 8" id="KW-0812">Transmembrane</keyword>
<keyword evidence="3" id="KW-0677">Repeat</keyword>
<evidence type="ECO:0000256" key="2">
    <source>
        <dbReference type="ARBA" id="ARBA00022692"/>
    </source>
</evidence>
<protein>
    <submittedName>
        <fullName evidence="12">HlyC/CorC family transporter</fullName>
    </submittedName>
</protein>
<dbReference type="SUPFAM" id="SSF54631">
    <property type="entry name" value="CBS-domain pair"/>
    <property type="match status" value="1"/>
</dbReference>
<dbReference type="SMART" id="SM01091">
    <property type="entry name" value="CorC_HlyC"/>
    <property type="match status" value="1"/>
</dbReference>
<dbReference type="Pfam" id="PF01595">
    <property type="entry name" value="CNNM"/>
    <property type="match status" value="1"/>
</dbReference>
<dbReference type="InterPro" id="IPR044751">
    <property type="entry name" value="Ion_transp-like_CBS"/>
</dbReference>
<dbReference type="InterPro" id="IPR005170">
    <property type="entry name" value="Transptr-assoc_dom"/>
</dbReference>
<feature type="transmembrane region" description="Helical" evidence="9">
    <location>
        <begin position="103"/>
        <end position="124"/>
    </location>
</feature>
<reference evidence="12 13" key="1">
    <citation type="journal article" date="2021" name="Sci. Rep.">
        <title>The distribution of antibiotic resistance genes in chicken gut microbiota commensals.</title>
        <authorList>
            <person name="Juricova H."/>
            <person name="Matiasovicova J."/>
            <person name="Kubasova T."/>
            <person name="Cejkova D."/>
            <person name="Rychlik I."/>
        </authorList>
    </citation>
    <scope>NUCLEOTIDE SEQUENCE [LARGE SCALE GENOMIC DNA]</scope>
    <source>
        <strain evidence="12 13">An562</strain>
    </source>
</reference>
<comment type="caution">
    <text evidence="12">The sequence shown here is derived from an EMBL/GenBank/DDBJ whole genome shotgun (WGS) entry which is preliminary data.</text>
</comment>
<evidence type="ECO:0000313" key="13">
    <source>
        <dbReference type="Proteomes" id="UP000777002"/>
    </source>
</evidence>
<dbReference type="PANTHER" id="PTHR22777:SF17">
    <property type="entry name" value="UPF0053 PROTEIN SLL0260"/>
    <property type="match status" value="1"/>
</dbReference>
<evidence type="ECO:0000256" key="9">
    <source>
        <dbReference type="SAM" id="Phobius"/>
    </source>
</evidence>
<dbReference type="EMBL" id="JACJKX010000014">
    <property type="protein sequence ID" value="MBM6929121.1"/>
    <property type="molecule type" value="Genomic_DNA"/>
</dbReference>
<dbReference type="CDD" id="cd04590">
    <property type="entry name" value="CBS_pair_CorC_HlyC_assoc"/>
    <property type="match status" value="1"/>
</dbReference>
<keyword evidence="5 7" id="KW-0129">CBS domain</keyword>
<keyword evidence="4 8" id="KW-1133">Transmembrane helix</keyword>
<evidence type="ECO:0000259" key="10">
    <source>
        <dbReference type="PROSITE" id="PS51371"/>
    </source>
</evidence>
<evidence type="ECO:0000256" key="1">
    <source>
        <dbReference type="ARBA" id="ARBA00004141"/>
    </source>
</evidence>
<dbReference type="Pfam" id="PF03471">
    <property type="entry name" value="CorC_HlyC"/>
    <property type="match status" value="1"/>
</dbReference>
<evidence type="ECO:0000256" key="5">
    <source>
        <dbReference type="ARBA" id="ARBA00023122"/>
    </source>
</evidence>
<evidence type="ECO:0000256" key="7">
    <source>
        <dbReference type="PROSITE-ProRule" id="PRU00703"/>
    </source>
</evidence>
<feature type="domain" description="CBS" evidence="10">
    <location>
        <begin position="281"/>
        <end position="341"/>
    </location>
</feature>
<evidence type="ECO:0000259" key="11">
    <source>
        <dbReference type="PROSITE" id="PS51846"/>
    </source>
</evidence>
<evidence type="ECO:0000313" key="12">
    <source>
        <dbReference type="EMBL" id="MBM6929121.1"/>
    </source>
</evidence>
<dbReference type="SUPFAM" id="SSF56176">
    <property type="entry name" value="FAD-binding/transporter-associated domain-like"/>
    <property type="match status" value="1"/>
</dbReference>
<comment type="subcellular location">
    <subcellularLocation>
        <location evidence="1">Membrane</location>
        <topology evidence="1">Multi-pass membrane protein</topology>
    </subcellularLocation>
</comment>
<dbReference type="InterPro" id="IPR036318">
    <property type="entry name" value="FAD-bd_PCMH-like_sf"/>
</dbReference>
<feature type="transmembrane region" description="Helical" evidence="9">
    <location>
        <begin position="62"/>
        <end position="91"/>
    </location>
</feature>
<dbReference type="RefSeq" id="WP_205050708.1">
    <property type="nucleotide sequence ID" value="NZ_JACJKX010000014.1"/>
</dbReference>
<dbReference type="InterPro" id="IPR002550">
    <property type="entry name" value="CNNM"/>
</dbReference>
<gene>
    <name evidence="12" type="ORF">H5985_07560</name>
</gene>
<dbReference type="PROSITE" id="PS51846">
    <property type="entry name" value="CNNM"/>
    <property type="match status" value="1"/>
</dbReference>
<dbReference type="PROSITE" id="PS51371">
    <property type="entry name" value="CBS"/>
    <property type="match status" value="1"/>
</dbReference>
<dbReference type="Gene3D" id="3.10.580.10">
    <property type="entry name" value="CBS-domain"/>
    <property type="match status" value="1"/>
</dbReference>